<dbReference type="RefSeq" id="WP_090774271.1">
    <property type="nucleotide sequence ID" value="NZ_FNFB01000069.1"/>
</dbReference>
<dbReference type="Proteomes" id="UP000198683">
    <property type="component" value="Unassembled WGS sequence"/>
</dbReference>
<keyword evidence="2" id="KW-0560">Oxidoreductase</keyword>
<accession>A0A1G9SUB3</accession>
<name>A0A1G9SUB3_9ACTN</name>
<dbReference type="GO" id="GO:0004497">
    <property type="term" value="F:monooxygenase activity"/>
    <property type="evidence" value="ECO:0007669"/>
    <property type="project" value="UniProtKB-KW"/>
</dbReference>
<dbReference type="SUPFAM" id="SSF54909">
    <property type="entry name" value="Dimeric alpha+beta barrel"/>
    <property type="match status" value="1"/>
</dbReference>
<evidence type="ECO:0000259" key="1">
    <source>
        <dbReference type="PROSITE" id="PS51725"/>
    </source>
</evidence>
<dbReference type="Pfam" id="PF03992">
    <property type="entry name" value="ABM"/>
    <property type="match status" value="1"/>
</dbReference>
<dbReference type="InterPro" id="IPR011008">
    <property type="entry name" value="Dimeric_a/b-barrel"/>
</dbReference>
<evidence type="ECO:0000313" key="3">
    <source>
        <dbReference type="Proteomes" id="UP000198683"/>
    </source>
</evidence>
<sequence>MVIVTGHIVVDPQQRERYLADCVGVIELARRAPGCLDFAISADLVDVRRINIFEHWESQTAVEAFRGSGPGDTQRAAILAASVAEYDVAGVRSLT</sequence>
<dbReference type="PROSITE" id="PS51725">
    <property type="entry name" value="ABM"/>
    <property type="match status" value="1"/>
</dbReference>
<organism evidence="2 3">
    <name type="scientific">Nonomuraea maritima</name>
    <dbReference type="NCBI Taxonomy" id="683260"/>
    <lineage>
        <taxon>Bacteria</taxon>
        <taxon>Bacillati</taxon>
        <taxon>Actinomycetota</taxon>
        <taxon>Actinomycetes</taxon>
        <taxon>Streptosporangiales</taxon>
        <taxon>Streptosporangiaceae</taxon>
        <taxon>Nonomuraea</taxon>
    </lineage>
</organism>
<gene>
    <name evidence="2" type="ORF">SAMN05421874_1692</name>
</gene>
<evidence type="ECO:0000313" key="2">
    <source>
        <dbReference type="EMBL" id="SDM39003.1"/>
    </source>
</evidence>
<dbReference type="AlphaFoldDB" id="A0A1G9SUB3"/>
<protein>
    <submittedName>
        <fullName evidence="2">Antibiotic biosynthesis monooxygenase</fullName>
    </submittedName>
</protein>
<keyword evidence="2" id="KW-0503">Monooxygenase</keyword>
<dbReference type="EMBL" id="FNFB01000069">
    <property type="protein sequence ID" value="SDM39003.1"/>
    <property type="molecule type" value="Genomic_DNA"/>
</dbReference>
<proteinExistence type="predicted"/>
<dbReference type="InterPro" id="IPR007138">
    <property type="entry name" value="ABM_dom"/>
</dbReference>
<dbReference type="STRING" id="683260.SAMN05421874_1692"/>
<feature type="domain" description="ABM" evidence="1">
    <location>
        <begin position="2"/>
        <end position="92"/>
    </location>
</feature>
<keyword evidence="3" id="KW-1185">Reference proteome</keyword>
<reference evidence="2 3" key="1">
    <citation type="submission" date="2016-10" db="EMBL/GenBank/DDBJ databases">
        <authorList>
            <person name="de Groot N.N."/>
        </authorList>
    </citation>
    <scope>NUCLEOTIDE SEQUENCE [LARGE SCALE GENOMIC DNA]</scope>
    <source>
        <strain evidence="2 3">CGMCC 4.5681</strain>
    </source>
</reference>
<dbReference type="Gene3D" id="3.30.70.100">
    <property type="match status" value="1"/>
</dbReference>
<dbReference type="OrthoDB" id="287932at2"/>